<feature type="transmembrane region" description="Helical" evidence="2">
    <location>
        <begin position="117"/>
        <end position="135"/>
    </location>
</feature>
<dbReference type="Proteomes" id="UP001397290">
    <property type="component" value="Unassembled WGS sequence"/>
</dbReference>
<dbReference type="AlphaFoldDB" id="A0AAW0RUD4"/>
<keyword evidence="2" id="KW-0472">Membrane</keyword>
<feature type="compositionally biased region" description="Pro residues" evidence="1">
    <location>
        <begin position="42"/>
        <end position="58"/>
    </location>
</feature>
<proteinExistence type="predicted"/>
<reference evidence="3 4" key="1">
    <citation type="submission" date="2020-02" db="EMBL/GenBank/DDBJ databases">
        <title>Comparative genomics of the hypocrealean fungal genus Beauvera.</title>
        <authorList>
            <person name="Showalter D.N."/>
            <person name="Bushley K.E."/>
            <person name="Rehner S.A."/>
        </authorList>
    </citation>
    <scope>NUCLEOTIDE SEQUENCE [LARGE SCALE GENOMIC DNA]</scope>
    <source>
        <strain evidence="3 4">ARSEF4384</strain>
    </source>
</reference>
<evidence type="ECO:0000313" key="4">
    <source>
        <dbReference type="Proteomes" id="UP001397290"/>
    </source>
</evidence>
<name>A0AAW0RUD4_9HYPO</name>
<sequence length="156" mass="16961">MISSRLQRRLLSVRCAHSPARSAAAAAAAAHTTQRRLASSSPSPPPPRQPPPQQPPTPTTARRQAAAAAAPRSAGSGTTAAATLSRTQAEKDAASSRRPAETADEYKTRYKSAARRWTLTMIALPILLVTSYYLFDRLALGHERKVYNREKTKRDD</sequence>
<keyword evidence="4" id="KW-1185">Reference proteome</keyword>
<organism evidence="3 4">
    <name type="scientific">Beauveria asiatica</name>
    <dbReference type="NCBI Taxonomy" id="1069075"/>
    <lineage>
        <taxon>Eukaryota</taxon>
        <taxon>Fungi</taxon>
        <taxon>Dikarya</taxon>
        <taxon>Ascomycota</taxon>
        <taxon>Pezizomycotina</taxon>
        <taxon>Sordariomycetes</taxon>
        <taxon>Hypocreomycetidae</taxon>
        <taxon>Hypocreales</taxon>
        <taxon>Cordycipitaceae</taxon>
        <taxon>Beauveria</taxon>
    </lineage>
</organism>
<protein>
    <submittedName>
        <fullName evidence="3">Uncharacterized protein</fullName>
    </submittedName>
</protein>
<evidence type="ECO:0000313" key="3">
    <source>
        <dbReference type="EMBL" id="KAK8145605.1"/>
    </source>
</evidence>
<keyword evidence="2" id="KW-1133">Transmembrane helix</keyword>
<dbReference type="EMBL" id="JAAHCF010000276">
    <property type="protein sequence ID" value="KAK8145605.1"/>
    <property type="molecule type" value="Genomic_DNA"/>
</dbReference>
<feature type="compositionally biased region" description="Low complexity" evidence="1">
    <location>
        <begin position="23"/>
        <end position="41"/>
    </location>
</feature>
<evidence type="ECO:0000256" key="2">
    <source>
        <dbReference type="SAM" id="Phobius"/>
    </source>
</evidence>
<keyword evidence="2" id="KW-0812">Transmembrane</keyword>
<accession>A0AAW0RUD4</accession>
<feature type="compositionally biased region" description="Low complexity" evidence="1">
    <location>
        <begin position="59"/>
        <end position="87"/>
    </location>
</feature>
<comment type="caution">
    <text evidence="3">The sequence shown here is derived from an EMBL/GenBank/DDBJ whole genome shotgun (WGS) entry which is preliminary data.</text>
</comment>
<feature type="compositionally biased region" description="Basic and acidic residues" evidence="1">
    <location>
        <begin position="88"/>
        <end position="107"/>
    </location>
</feature>
<gene>
    <name evidence="3" type="ORF">G3M48_004220</name>
</gene>
<evidence type="ECO:0000256" key="1">
    <source>
        <dbReference type="SAM" id="MobiDB-lite"/>
    </source>
</evidence>
<feature type="region of interest" description="Disordered" evidence="1">
    <location>
        <begin position="16"/>
        <end position="107"/>
    </location>
</feature>